<dbReference type="Pfam" id="PF08889">
    <property type="entry name" value="WbqC"/>
    <property type="match status" value="1"/>
</dbReference>
<evidence type="ECO:0000313" key="1">
    <source>
        <dbReference type="EMBL" id="UXZ94642.1"/>
    </source>
</evidence>
<organism evidence="1 2">
    <name type="scientific">Pseudomonas phytophila</name>
    <dbReference type="NCBI Taxonomy" id="2867264"/>
    <lineage>
        <taxon>Bacteria</taxon>
        <taxon>Pseudomonadati</taxon>
        <taxon>Pseudomonadota</taxon>
        <taxon>Gammaproteobacteria</taxon>
        <taxon>Pseudomonadales</taxon>
        <taxon>Pseudomonadaceae</taxon>
        <taxon>Pseudomonas</taxon>
    </lineage>
</organism>
<reference evidence="1" key="1">
    <citation type="submission" date="2021-08" db="EMBL/GenBank/DDBJ databases">
        <title>Complete genome sequence of Pseudomonas phytophila.</title>
        <authorList>
            <person name="Weir B.S."/>
            <person name="Templeton M.D."/>
            <person name="Arshed S."/>
            <person name="Andersen M.T."/>
            <person name="Jayaraman J."/>
        </authorList>
    </citation>
    <scope>NUCLEOTIDE SEQUENCE</scope>
    <source>
        <strain evidence="1">ICMP 23753</strain>
    </source>
</reference>
<dbReference type="InterPro" id="IPR014985">
    <property type="entry name" value="WbqC"/>
</dbReference>
<gene>
    <name evidence="1" type="ORF">K3169_20080</name>
</gene>
<evidence type="ECO:0000313" key="2">
    <source>
        <dbReference type="Proteomes" id="UP001063228"/>
    </source>
</evidence>
<sequence length="266" mass="30184">MTRTIAMMQPYLFPYLGYFQLIAAADVFVLGDDLQYIRSGWVNRNRILNNGEAKLMTFPLKKDSFELPIMKRQLCDNFSDEADRLVNLISQSYRKAPHFAQVMPFLERLIRFPQTNLGVYTEHTLRELCAYLHILTPILRGSDLELVSCLDKQDRVINVSRVFAATTFLNPIGGVELYDRSHFARQGLLVRFFKMDPIVYPQLNQPFVPSLSIIDVLMFNSVEQIQAMLACYSVGDGVQPGETNPMAELVNQGDADSIKPAHAAAE</sequence>
<dbReference type="RefSeq" id="WP_263267680.1">
    <property type="nucleotide sequence ID" value="NZ_CP081201.1"/>
</dbReference>
<dbReference type="Proteomes" id="UP001063228">
    <property type="component" value="Chromosome"/>
</dbReference>
<accession>A0ABY6F9U0</accession>
<dbReference type="EMBL" id="CP081201">
    <property type="protein sequence ID" value="UXZ94642.1"/>
    <property type="molecule type" value="Genomic_DNA"/>
</dbReference>
<protein>
    <submittedName>
        <fullName evidence="1">WbqC family protein</fullName>
    </submittedName>
</protein>
<proteinExistence type="predicted"/>
<name>A0ABY6F9U0_9PSED</name>
<keyword evidence="2" id="KW-1185">Reference proteome</keyword>